<evidence type="ECO:0000313" key="2">
    <source>
        <dbReference type="Proteomes" id="UP000007800"/>
    </source>
</evidence>
<evidence type="ECO:0000313" key="1">
    <source>
        <dbReference type="EMBL" id="EER03495.1"/>
    </source>
</evidence>
<protein>
    <submittedName>
        <fullName evidence="1">Uncharacterized protein</fullName>
    </submittedName>
</protein>
<dbReference type="GeneID" id="9047733"/>
<accession>C5LIU2</accession>
<organism evidence="2">
    <name type="scientific">Perkinsus marinus (strain ATCC 50983 / TXsc)</name>
    <dbReference type="NCBI Taxonomy" id="423536"/>
    <lineage>
        <taxon>Eukaryota</taxon>
        <taxon>Sar</taxon>
        <taxon>Alveolata</taxon>
        <taxon>Perkinsozoa</taxon>
        <taxon>Perkinsea</taxon>
        <taxon>Perkinsida</taxon>
        <taxon>Perkinsidae</taxon>
        <taxon>Perkinsus</taxon>
    </lineage>
</organism>
<dbReference type="Proteomes" id="UP000007800">
    <property type="component" value="Unassembled WGS sequence"/>
</dbReference>
<dbReference type="InParanoid" id="C5LIU2"/>
<dbReference type="OrthoDB" id="10530272at2759"/>
<name>C5LIU2_PERM5</name>
<reference evidence="1 2" key="1">
    <citation type="submission" date="2008-07" db="EMBL/GenBank/DDBJ databases">
        <authorList>
            <person name="El-Sayed N."/>
            <person name="Caler E."/>
            <person name="Inman J."/>
            <person name="Amedeo P."/>
            <person name="Hass B."/>
            <person name="Wortman J."/>
        </authorList>
    </citation>
    <scope>NUCLEOTIDE SEQUENCE [LARGE SCALE GENOMIC DNA]</scope>
    <source>
        <strain evidence="2">ATCC 50983 / TXsc</strain>
    </source>
</reference>
<gene>
    <name evidence="1" type="ORF">Pmar_PMAR014714</name>
</gene>
<keyword evidence="2" id="KW-1185">Reference proteome</keyword>
<dbReference type="RefSeq" id="XP_002771679.1">
    <property type="nucleotide sequence ID" value="XM_002771633.1"/>
</dbReference>
<proteinExistence type="predicted"/>
<dbReference type="EMBL" id="GG682243">
    <property type="protein sequence ID" value="EER03495.1"/>
    <property type="molecule type" value="Genomic_DNA"/>
</dbReference>
<dbReference type="AlphaFoldDB" id="C5LIU2"/>
<sequence length="146" mass="15696">MSQSSSAKLGEEACGQGLANLAMALAKLRYEDTAFMEALAGIVCGSIERLSLVDVGQIAFAFGKLRIESSEAVPAMFGCIAERVADEEESLSRHLPTACSLLYGMHRLGLECSEFSEMVASRLHPAVGNLDVKQLLLIIPACRYVE</sequence>